<dbReference type="RefSeq" id="WP_184294984.1">
    <property type="nucleotide sequence ID" value="NZ_JACHXO010000005.1"/>
</dbReference>
<dbReference type="InterPro" id="IPR036724">
    <property type="entry name" value="Cobalamin-bd_sf"/>
</dbReference>
<evidence type="ECO:0000259" key="2">
    <source>
        <dbReference type="PROSITE" id="PS51332"/>
    </source>
</evidence>
<dbReference type="Proteomes" id="UP000574369">
    <property type="component" value="Unassembled WGS sequence"/>
</dbReference>
<gene>
    <name evidence="3" type="ORF">FHS28_003158</name>
</gene>
<name>A0ABR6GUG5_9BURK</name>
<evidence type="ECO:0000313" key="4">
    <source>
        <dbReference type="Proteomes" id="UP000574369"/>
    </source>
</evidence>
<keyword evidence="4" id="KW-1185">Reference proteome</keyword>
<organism evidence="3 4">
    <name type="scientific">Roseateles terrae</name>
    <dbReference type="NCBI Taxonomy" id="431060"/>
    <lineage>
        <taxon>Bacteria</taxon>
        <taxon>Pseudomonadati</taxon>
        <taxon>Pseudomonadota</taxon>
        <taxon>Betaproteobacteria</taxon>
        <taxon>Burkholderiales</taxon>
        <taxon>Sphaerotilaceae</taxon>
        <taxon>Roseateles</taxon>
    </lineage>
</organism>
<dbReference type="InterPro" id="IPR006158">
    <property type="entry name" value="Cobalamin-bd"/>
</dbReference>
<sequence>MDALTINTLLAARDPPQILRPQPEPASSSGSLDEAAEDQLTRLVEAEIIPRLMLMHRVDPPSAVRPAPAFLPTQAHVLRLSELAVQGDAEAAPAYVRSLVAQGATQAQVFVDLLAASARHMGQQWEEDRYSFSEVTIGLWRLQRVLHEYAQRDLPMLGVHGPSRRCLLAAEPGTQHSFGLSIVAEFFSRGGWSVDCEPGAGWSDLRRQLARDRFDLFGLSISSSEHLPEIASAILDMRRASANARLFVMVGGPMAALMPDLAQRCGADAVASDAQAAVSLADHWLASLVRQA</sequence>
<proteinExistence type="predicted"/>
<dbReference type="Pfam" id="PF02310">
    <property type="entry name" value="B12-binding"/>
    <property type="match status" value="1"/>
</dbReference>
<dbReference type="SUPFAM" id="SSF52242">
    <property type="entry name" value="Cobalamin (vitamin B12)-binding domain"/>
    <property type="match status" value="1"/>
</dbReference>
<protein>
    <submittedName>
        <fullName evidence="3">Methanogenic corrinoid protein MtbC1</fullName>
    </submittedName>
</protein>
<comment type="caution">
    <text evidence="3">The sequence shown here is derived from an EMBL/GenBank/DDBJ whole genome shotgun (WGS) entry which is preliminary data.</text>
</comment>
<dbReference type="PROSITE" id="PS51332">
    <property type="entry name" value="B12_BINDING"/>
    <property type="match status" value="1"/>
</dbReference>
<evidence type="ECO:0000256" key="1">
    <source>
        <dbReference type="SAM" id="MobiDB-lite"/>
    </source>
</evidence>
<dbReference type="CDD" id="cd02065">
    <property type="entry name" value="B12-binding_like"/>
    <property type="match status" value="1"/>
</dbReference>
<dbReference type="EMBL" id="JACHXO010000005">
    <property type="protein sequence ID" value="MBB3195752.1"/>
    <property type="molecule type" value="Genomic_DNA"/>
</dbReference>
<dbReference type="Gene3D" id="3.40.50.280">
    <property type="entry name" value="Cobalamin-binding domain"/>
    <property type="match status" value="1"/>
</dbReference>
<accession>A0ABR6GUG5</accession>
<evidence type="ECO:0000313" key="3">
    <source>
        <dbReference type="EMBL" id="MBB3195752.1"/>
    </source>
</evidence>
<feature type="region of interest" description="Disordered" evidence="1">
    <location>
        <begin position="14"/>
        <end position="36"/>
    </location>
</feature>
<feature type="domain" description="B12-binding" evidence="2">
    <location>
        <begin position="163"/>
        <end position="292"/>
    </location>
</feature>
<reference evidence="3 4" key="1">
    <citation type="submission" date="2020-08" db="EMBL/GenBank/DDBJ databases">
        <title>Genomic Encyclopedia of Type Strains, Phase III (KMG-III): the genomes of soil and plant-associated and newly described type strains.</title>
        <authorList>
            <person name="Whitman W."/>
        </authorList>
    </citation>
    <scope>NUCLEOTIDE SEQUENCE [LARGE SCALE GENOMIC DNA]</scope>
    <source>
        <strain evidence="3 4">CECT 7247</strain>
    </source>
</reference>